<evidence type="ECO:0000259" key="1">
    <source>
        <dbReference type="PROSITE" id="PS51186"/>
    </source>
</evidence>
<dbReference type="InterPro" id="IPR000182">
    <property type="entry name" value="GNAT_dom"/>
</dbReference>
<name>A0A4R0XK10_9MOLU</name>
<dbReference type="PROSITE" id="PS51186">
    <property type="entry name" value="GNAT"/>
    <property type="match status" value="1"/>
</dbReference>
<dbReference type="InterPro" id="IPR016181">
    <property type="entry name" value="Acyl_CoA_acyltransferase"/>
</dbReference>
<dbReference type="GO" id="GO:0016747">
    <property type="term" value="F:acyltransferase activity, transferring groups other than amino-acyl groups"/>
    <property type="evidence" value="ECO:0007669"/>
    <property type="project" value="InterPro"/>
</dbReference>
<dbReference type="Gene3D" id="3.40.630.30">
    <property type="match status" value="1"/>
</dbReference>
<feature type="domain" description="N-acetyltransferase" evidence="1">
    <location>
        <begin position="1"/>
        <end position="131"/>
    </location>
</feature>
<protein>
    <recommendedName>
        <fullName evidence="1">N-acetyltransferase domain-containing protein</fullName>
    </recommendedName>
</protein>
<dbReference type="RefSeq" id="WP_131599366.1">
    <property type="nucleotide sequence ID" value="NZ_CBDBYK010000015.1"/>
</dbReference>
<gene>
    <name evidence="2" type="ORF">C4B24_03425</name>
</gene>
<dbReference type="AlphaFoldDB" id="A0A4R0XK10"/>
<dbReference type="EMBL" id="PSZO01000016">
    <property type="protein sequence ID" value="TCG10986.1"/>
    <property type="molecule type" value="Genomic_DNA"/>
</dbReference>
<proteinExistence type="predicted"/>
<comment type="caution">
    <text evidence="2">The sequence shown here is derived from an EMBL/GenBank/DDBJ whole genome shotgun (WGS) entry which is preliminary data.</text>
</comment>
<evidence type="ECO:0000313" key="2">
    <source>
        <dbReference type="EMBL" id="TCG10986.1"/>
    </source>
</evidence>
<evidence type="ECO:0000313" key="3">
    <source>
        <dbReference type="Proteomes" id="UP000294192"/>
    </source>
</evidence>
<reference evidence="2 3" key="1">
    <citation type="submission" date="2018-02" db="EMBL/GenBank/DDBJ databases">
        <title>Mycoplasma marinum and Mycoplasma todarodis sp. nov., moderately halophilic and psychrotolerant mycoplasmas isolated from cephalopods.</title>
        <authorList>
            <person name="Viver T."/>
        </authorList>
    </citation>
    <scope>NUCLEOTIDE SEQUENCE [LARGE SCALE GENOMIC DNA]</scope>
    <source>
        <strain evidence="2 3">PE</strain>
    </source>
</reference>
<organism evidence="2 3">
    <name type="scientific">Mycoplasma marinum</name>
    <dbReference type="NCBI Taxonomy" id="1937190"/>
    <lineage>
        <taxon>Bacteria</taxon>
        <taxon>Bacillati</taxon>
        <taxon>Mycoplasmatota</taxon>
        <taxon>Mollicutes</taxon>
        <taxon>Mycoplasmataceae</taxon>
        <taxon>Mycoplasma</taxon>
    </lineage>
</organism>
<keyword evidence="3" id="KW-1185">Reference proteome</keyword>
<sequence length="138" mass="16150">MNISIIKKENIDPIRGRDIIRFAIKQNHAIVGNVKIRKWFRGDRKKQEVAIMDSIEIARIEINKKYRKKGVGTEVLNLICNDKFPKKVIWLQAKRGRINFFKKRGFIELQAGPSPYIEKMDDTTYMQKGGEARAIKIY</sequence>
<dbReference type="Pfam" id="PF00583">
    <property type="entry name" value="Acetyltransf_1"/>
    <property type="match status" value="1"/>
</dbReference>
<accession>A0A4R0XK10</accession>
<dbReference type="SUPFAM" id="SSF55729">
    <property type="entry name" value="Acyl-CoA N-acyltransferases (Nat)"/>
    <property type="match status" value="1"/>
</dbReference>
<dbReference type="Proteomes" id="UP000294192">
    <property type="component" value="Unassembled WGS sequence"/>
</dbReference>